<dbReference type="Proteomes" id="UP000000493">
    <property type="component" value="Chromosome"/>
</dbReference>
<gene>
    <name evidence="1" type="ordered locus">Runsl_0934</name>
</gene>
<evidence type="ECO:0000313" key="1">
    <source>
        <dbReference type="EMBL" id="AEI47370.1"/>
    </source>
</evidence>
<organism evidence="1 2">
    <name type="scientific">Runella slithyformis (strain ATCC 29530 / DSM 19594 / LMG 11500 / NCIMB 11436 / LSU 4)</name>
    <dbReference type="NCBI Taxonomy" id="761193"/>
    <lineage>
        <taxon>Bacteria</taxon>
        <taxon>Pseudomonadati</taxon>
        <taxon>Bacteroidota</taxon>
        <taxon>Cytophagia</taxon>
        <taxon>Cytophagales</taxon>
        <taxon>Spirosomataceae</taxon>
        <taxon>Runella</taxon>
    </lineage>
</organism>
<dbReference type="EMBL" id="CP002859">
    <property type="protein sequence ID" value="AEI47370.1"/>
    <property type="molecule type" value="Genomic_DNA"/>
</dbReference>
<protein>
    <submittedName>
        <fullName evidence="1">Uncharacterized protein</fullName>
    </submittedName>
</protein>
<dbReference type="KEGG" id="rsi:Runsl_0934"/>
<sequence>MSKFPFYHQLDTIVETSNRRNACPVRAYVSAYDSQNV</sequence>
<evidence type="ECO:0000313" key="2">
    <source>
        <dbReference type="Proteomes" id="UP000000493"/>
    </source>
</evidence>
<keyword evidence="2" id="KW-1185">Reference proteome</keyword>
<reference evidence="2" key="1">
    <citation type="submission" date="2011-06" db="EMBL/GenBank/DDBJ databases">
        <title>The complete genome of chromosome of Runella slithyformis DSM 19594.</title>
        <authorList>
            <consortium name="US DOE Joint Genome Institute (JGI-PGF)"/>
            <person name="Lucas S."/>
            <person name="Han J."/>
            <person name="Lapidus A."/>
            <person name="Bruce D."/>
            <person name="Goodwin L."/>
            <person name="Pitluck S."/>
            <person name="Peters L."/>
            <person name="Kyrpides N."/>
            <person name="Mavromatis K."/>
            <person name="Ivanova N."/>
            <person name="Ovchinnikova G."/>
            <person name="Zhang X."/>
            <person name="Misra M."/>
            <person name="Detter J.C."/>
            <person name="Tapia R."/>
            <person name="Han C."/>
            <person name="Land M."/>
            <person name="Hauser L."/>
            <person name="Markowitz V."/>
            <person name="Cheng J.-F."/>
            <person name="Hugenholtz P."/>
            <person name="Woyke T."/>
            <person name="Wu D."/>
            <person name="Tindall B."/>
            <person name="Faehrich R."/>
            <person name="Brambilla E."/>
            <person name="Klenk H.-P."/>
            <person name="Eisen J.A."/>
        </authorList>
    </citation>
    <scope>NUCLEOTIDE SEQUENCE [LARGE SCALE GENOMIC DNA]</scope>
    <source>
        <strain evidence="2">ATCC 29530 / DSM 19594 / LMG 11500 / NCIMB 11436 / LSU 4</strain>
    </source>
</reference>
<reference evidence="1 2" key="2">
    <citation type="journal article" date="2012" name="Stand. Genomic Sci.">
        <title>Complete genome sequence of the aquatic bacterium Runella slithyformis type strain (LSU 4(T)).</title>
        <authorList>
            <person name="Copeland A."/>
            <person name="Zhang X."/>
            <person name="Misra M."/>
            <person name="Lapidus A."/>
            <person name="Nolan M."/>
            <person name="Lucas S."/>
            <person name="Deshpande S."/>
            <person name="Cheng J.F."/>
            <person name="Tapia R."/>
            <person name="Goodwin L.A."/>
            <person name="Pitluck S."/>
            <person name="Liolios K."/>
            <person name="Pagani I."/>
            <person name="Ivanova N."/>
            <person name="Mikhailova N."/>
            <person name="Pati A."/>
            <person name="Chen A."/>
            <person name="Palaniappan K."/>
            <person name="Land M."/>
            <person name="Hauser L."/>
            <person name="Pan C."/>
            <person name="Jeffries C.D."/>
            <person name="Detter J.C."/>
            <person name="Brambilla E.M."/>
            <person name="Rohde M."/>
            <person name="Djao O.D."/>
            <person name="Goker M."/>
            <person name="Sikorski J."/>
            <person name="Tindall B.J."/>
            <person name="Woyke T."/>
            <person name="Bristow J."/>
            <person name="Eisen J.A."/>
            <person name="Markowitz V."/>
            <person name="Hugenholtz P."/>
            <person name="Kyrpides N.C."/>
            <person name="Klenk H.P."/>
            <person name="Mavromatis K."/>
        </authorList>
    </citation>
    <scope>NUCLEOTIDE SEQUENCE [LARGE SCALE GENOMIC DNA]</scope>
    <source>
        <strain evidence="2">ATCC 29530 / DSM 19594 / LMG 11500 / NCIMB 11436 / LSU 4</strain>
    </source>
</reference>
<proteinExistence type="predicted"/>
<accession>A0A7U3ZHM0</accession>
<name>A0A7U3ZHM0_RUNSL</name>
<dbReference type="AlphaFoldDB" id="A0A7U3ZHM0"/>